<evidence type="ECO:0000313" key="7">
    <source>
        <dbReference type="EMBL" id="WWX24713.1"/>
    </source>
</evidence>
<evidence type="ECO:0000256" key="5">
    <source>
        <dbReference type="SAM" id="SignalP"/>
    </source>
</evidence>
<reference evidence="7 8" key="1">
    <citation type="submission" date="2024-03" db="EMBL/GenBank/DDBJ databases">
        <title>A Dehalogenimonas Isolated from Estuarine Sediments Dihaloeliminates Chlorinated Alkanes.</title>
        <authorList>
            <person name="Yang Y."/>
            <person name="Wang H."/>
        </authorList>
    </citation>
    <scope>NUCLEOTIDE SEQUENCE [LARGE SCALE GENOMIC DNA]</scope>
    <source>
        <strain evidence="7 8">W</strain>
    </source>
</reference>
<organism evidence="7 8">
    <name type="scientific">Candidatus Dehalogenimonas loeffleri</name>
    <dbReference type="NCBI Taxonomy" id="3127115"/>
    <lineage>
        <taxon>Bacteria</taxon>
        <taxon>Bacillati</taxon>
        <taxon>Chloroflexota</taxon>
        <taxon>Dehalococcoidia</taxon>
        <taxon>Dehalococcoidales</taxon>
        <taxon>Dehalococcoidaceae</taxon>
        <taxon>Dehalogenimonas</taxon>
    </lineage>
</organism>
<dbReference type="SUPFAM" id="SSF47240">
    <property type="entry name" value="Ferritin-like"/>
    <property type="match status" value="1"/>
</dbReference>
<dbReference type="Gene3D" id="1.20.1260.10">
    <property type="match status" value="1"/>
</dbReference>
<keyword evidence="5" id="KW-0732">Signal</keyword>
<name>A0ABZ2J1G4_9CHLR</name>
<proteinExistence type="predicted"/>
<sequence length="308" mass="33746">MFKRISYLMLVIAFVSMLVLAACSQDSADVNNPPPTTPAITDADKEGIVYIYELEKLARDVYQHFYTTWGSPVLNVISGSEQSHMDIMKELMDKYNLANPAAGKGSGEFSTSDLQQMYNALILSGSASEIDALLTAAEIEELDIIDIAEVVAKIDKFDIVSAFNKLTEGSENHLGIFTAKLKELGVEYQPQHISQQEFDRIIATVTTPTATSTPVIATFSELALKGKLSYNGNCFNCHGNSLSTGPSSVAILASYQNAQGLLARISTMPTRGQQDEWEVISYLLLEHNWVSGDAVFNKDTLSQILLTR</sequence>
<evidence type="ECO:0000259" key="6">
    <source>
        <dbReference type="PROSITE" id="PS51007"/>
    </source>
</evidence>
<dbReference type="InterPro" id="IPR019243">
    <property type="entry name" value="DUF2202"/>
</dbReference>
<dbReference type="InterPro" id="IPR036909">
    <property type="entry name" value="Cyt_c-like_dom_sf"/>
</dbReference>
<dbReference type="InterPro" id="IPR009056">
    <property type="entry name" value="Cyt_c-like_dom"/>
</dbReference>
<dbReference type="PROSITE" id="PS51257">
    <property type="entry name" value="PROKAR_LIPOPROTEIN"/>
    <property type="match status" value="1"/>
</dbReference>
<feature type="domain" description="Cytochrome c" evidence="6">
    <location>
        <begin position="221"/>
        <end position="308"/>
    </location>
</feature>
<keyword evidence="2 4" id="KW-0479">Metal-binding</keyword>
<protein>
    <submittedName>
        <fullName evidence="7">DUF2202 domain-containing protein</fullName>
    </submittedName>
</protein>
<evidence type="ECO:0000256" key="4">
    <source>
        <dbReference type="PROSITE-ProRule" id="PRU00433"/>
    </source>
</evidence>
<dbReference type="InterPro" id="IPR009078">
    <property type="entry name" value="Ferritin-like_SF"/>
</dbReference>
<keyword evidence="8" id="KW-1185">Reference proteome</keyword>
<evidence type="ECO:0000256" key="1">
    <source>
        <dbReference type="ARBA" id="ARBA00022617"/>
    </source>
</evidence>
<accession>A0ABZ2J1G4</accession>
<dbReference type="Pfam" id="PF09968">
    <property type="entry name" value="DUF2202"/>
    <property type="match status" value="1"/>
</dbReference>
<dbReference type="Proteomes" id="UP001375370">
    <property type="component" value="Chromosome"/>
</dbReference>
<evidence type="ECO:0000313" key="8">
    <source>
        <dbReference type="Proteomes" id="UP001375370"/>
    </source>
</evidence>
<dbReference type="CDD" id="cd01048">
    <property type="entry name" value="Ferritin_like_AB2"/>
    <property type="match status" value="1"/>
</dbReference>
<dbReference type="EMBL" id="CP146612">
    <property type="protein sequence ID" value="WWX24713.1"/>
    <property type="molecule type" value="Genomic_DNA"/>
</dbReference>
<dbReference type="RefSeq" id="WP_338736830.1">
    <property type="nucleotide sequence ID" value="NZ_CP146612.1"/>
</dbReference>
<gene>
    <name evidence="7" type="ORF">V8247_05445</name>
</gene>
<evidence type="ECO:0000256" key="2">
    <source>
        <dbReference type="ARBA" id="ARBA00022723"/>
    </source>
</evidence>
<dbReference type="PROSITE" id="PS51007">
    <property type="entry name" value="CYTC"/>
    <property type="match status" value="1"/>
</dbReference>
<dbReference type="InterPro" id="IPR012347">
    <property type="entry name" value="Ferritin-like"/>
</dbReference>
<keyword evidence="1 4" id="KW-0349">Heme</keyword>
<feature type="signal peptide" evidence="5">
    <location>
        <begin position="1"/>
        <end position="21"/>
    </location>
</feature>
<dbReference type="SUPFAM" id="SSF46626">
    <property type="entry name" value="Cytochrome c"/>
    <property type="match status" value="1"/>
</dbReference>
<evidence type="ECO:0000256" key="3">
    <source>
        <dbReference type="ARBA" id="ARBA00023004"/>
    </source>
</evidence>
<keyword evidence="3 4" id="KW-0408">Iron</keyword>
<feature type="chain" id="PRO_5046921375" evidence="5">
    <location>
        <begin position="22"/>
        <end position="308"/>
    </location>
</feature>